<accession>A0AAE9YD24</accession>
<dbReference type="PANTHER" id="PTHR42751">
    <property type="entry name" value="SODIUM/HYDROGEN EXCHANGER FAMILY/TRKA DOMAIN PROTEIN"/>
    <property type="match status" value="1"/>
</dbReference>
<evidence type="ECO:0000313" key="9">
    <source>
        <dbReference type="EMBL" id="WCO68834.1"/>
    </source>
</evidence>
<feature type="transmembrane region" description="Helical" evidence="7">
    <location>
        <begin position="270"/>
        <end position="288"/>
    </location>
</feature>
<evidence type="ECO:0000256" key="2">
    <source>
        <dbReference type="ARBA" id="ARBA00005551"/>
    </source>
</evidence>
<feature type="transmembrane region" description="Helical" evidence="7">
    <location>
        <begin position="361"/>
        <end position="380"/>
    </location>
</feature>
<evidence type="ECO:0000256" key="6">
    <source>
        <dbReference type="ARBA" id="ARBA00023136"/>
    </source>
</evidence>
<dbReference type="GO" id="GO:0015297">
    <property type="term" value="F:antiporter activity"/>
    <property type="evidence" value="ECO:0007669"/>
    <property type="project" value="InterPro"/>
</dbReference>
<dbReference type="Pfam" id="PF00999">
    <property type="entry name" value="Na_H_Exchanger"/>
    <property type="match status" value="1"/>
</dbReference>
<feature type="domain" description="Cation/H+ exchanger transmembrane" evidence="8">
    <location>
        <begin position="25"/>
        <end position="379"/>
    </location>
</feature>
<gene>
    <name evidence="9" type="ORF">PO878_08865</name>
</gene>
<keyword evidence="4 7" id="KW-0812">Transmembrane</keyword>
<keyword evidence="3" id="KW-0813">Transport</keyword>
<feature type="transmembrane region" description="Helical" evidence="7">
    <location>
        <begin position="127"/>
        <end position="146"/>
    </location>
</feature>
<name>A0AAE9YD24_9ACTN</name>
<dbReference type="InterPro" id="IPR038770">
    <property type="entry name" value="Na+/solute_symporter_sf"/>
</dbReference>
<feature type="transmembrane region" description="Helical" evidence="7">
    <location>
        <begin position="65"/>
        <end position="86"/>
    </location>
</feature>
<dbReference type="InterPro" id="IPR006153">
    <property type="entry name" value="Cation/H_exchanger_TM"/>
</dbReference>
<proteinExistence type="inferred from homology"/>
<comment type="subcellular location">
    <subcellularLocation>
        <location evidence="1">Membrane</location>
        <topology evidence="1">Multi-pass membrane protein</topology>
    </subcellularLocation>
</comment>
<dbReference type="Gene3D" id="1.20.1530.20">
    <property type="match status" value="1"/>
</dbReference>
<evidence type="ECO:0000259" key="8">
    <source>
        <dbReference type="Pfam" id="PF00999"/>
    </source>
</evidence>
<evidence type="ECO:0000256" key="3">
    <source>
        <dbReference type="ARBA" id="ARBA00022448"/>
    </source>
</evidence>
<dbReference type="AlphaFoldDB" id="A0AAE9YD24"/>
<dbReference type="EMBL" id="CP116942">
    <property type="protein sequence ID" value="WCO68834.1"/>
    <property type="molecule type" value="Genomic_DNA"/>
</dbReference>
<evidence type="ECO:0000256" key="1">
    <source>
        <dbReference type="ARBA" id="ARBA00004141"/>
    </source>
</evidence>
<comment type="similarity">
    <text evidence="2">Belongs to the monovalent cation:proton antiporter 2 (CPA2) transporter (TC 2.A.37) family.</text>
</comment>
<feature type="transmembrane region" description="Helical" evidence="7">
    <location>
        <begin position="158"/>
        <end position="181"/>
    </location>
</feature>
<feature type="transmembrane region" description="Helical" evidence="7">
    <location>
        <begin position="40"/>
        <end position="59"/>
    </location>
</feature>
<feature type="transmembrane region" description="Helical" evidence="7">
    <location>
        <begin position="300"/>
        <end position="320"/>
    </location>
</feature>
<dbReference type="PANTHER" id="PTHR42751:SF6">
    <property type="entry name" value="CONSERVED INTEGRAL MEMBRANE TRANSPORT PROTEIN-RELATED"/>
    <property type="match status" value="1"/>
</dbReference>
<evidence type="ECO:0000313" key="10">
    <source>
        <dbReference type="Proteomes" id="UP001216390"/>
    </source>
</evidence>
<feature type="transmembrane region" description="Helical" evidence="7">
    <location>
        <begin position="98"/>
        <end position="121"/>
    </location>
</feature>
<keyword evidence="5 7" id="KW-1133">Transmembrane helix</keyword>
<reference evidence="9" key="1">
    <citation type="submission" date="2023-01" db="EMBL/GenBank/DDBJ databases">
        <title>The diversity of Class Acidimicrobiia in South China Sea sediment environments and the proposal of Iamia marina sp. nov., a novel species of the genus Iamia.</title>
        <authorList>
            <person name="He Y."/>
            <person name="Tian X."/>
        </authorList>
    </citation>
    <scope>NUCLEOTIDE SEQUENCE</scope>
    <source>
        <strain evidence="9">DSM 19957</strain>
    </source>
</reference>
<dbReference type="GO" id="GO:1902600">
    <property type="term" value="P:proton transmembrane transport"/>
    <property type="evidence" value="ECO:0007669"/>
    <property type="project" value="InterPro"/>
</dbReference>
<keyword evidence="6 7" id="KW-0472">Membrane</keyword>
<dbReference type="KEGG" id="ima:PO878_08865"/>
<evidence type="ECO:0000256" key="7">
    <source>
        <dbReference type="SAM" id="Phobius"/>
    </source>
</evidence>
<dbReference type="GO" id="GO:0016020">
    <property type="term" value="C:membrane"/>
    <property type="evidence" value="ECO:0007669"/>
    <property type="project" value="UniProtKB-SubCell"/>
</dbReference>
<feature type="transmembrane region" description="Helical" evidence="7">
    <location>
        <begin position="332"/>
        <end position="355"/>
    </location>
</feature>
<protein>
    <submittedName>
        <fullName evidence="9">Cation:proton antiporter</fullName>
    </submittedName>
</protein>
<feature type="transmembrane region" description="Helical" evidence="7">
    <location>
        <begin position="187"/>
        <end position="206"/>
    </location>
</feature>
<evidence type="ECO:0000256" key="4">
    <source>
        <dbReference type="ARBA" id="ARBA00022692"/>
    </source>
</evidence>
<feature type="transmembrane region" description="Helical" evidence="7">
    <location>
        <begin position="12"/>
        <end position="33"/>
    </location>
</feature>
<sequence>MTPVLGAAGGEAATAFVEIGVVLLVLAVLARLADRWRITAIPLFLLAGLAVGDGGLAPLDVSEDFISLAGEIGVLLLLLTLGLEYTPAELRSGLRRGAVPGVLDAALGFTPGLVAGLLLGWDVRTAVLLGGVCWISSSGVIAKVLSDLGRLGNRETPSVLNLLVLEDLAMAVYLPIVGALLTGRDAAATIVTVGVALAAVGVILLVSMRWGDRLSQLLAPASDESLLLSVFGLTLLVGGVAQRLEVSAAIGAFLVGLAVSDPVRDRAEVVIAPLRDLFAALFFLFFSFQVDLGDLWGSLLPALALLVVTGAGKVVTGWVAARRDGVAVPGRVRAGTVLIARGEFSIVIAALGASAAFGSELATLAAAYVLLTALAGPLLTRSADGIAARLRNAGVGAPAPSPPAPAAGADP</sequence>
<dbReference type="Proteomes" id="UP001216390">
    <property type="component" value="Chromosome"/>
</dbReference>
<dbReference type="RefSeq" id="WP_272738349.1">
    <property type="nucleotide sequence ID" value="NZ_CP116942.1"/>
</dbReference>
<organism evidence="9 10">
    <name type="scientific">Iamia majanohamensis</name>
    <dbReference type="NCBI Taxonomy" id="467976"/>
    <lineage>
        <taxon>Bacteria</taxon>
        <taxon>Bacillati</taxon>
        <taxon>Actinomycetota</taxon>
        <taxon>Acidimicrobiia</taxon>
        <taxon>Acidimicrobiales</taxon>
        <taxon>Iamiaceae</taxon>
        <taxon>Iamia</taxon>
    </lineage>
</organism>
<keyword evidence="10" id="KW-1185">Reference proteome</keyword>
<evidence type="ECO:0000256" key="5">
    <source>
        <dbReference type="ARBA" id="ARBA00022989"/>
    </source>
</evidence>